<comment type="caution">
    <text evidence="1">The sequence shown here is derived from an EMBL/GenBank/DDBJ whole genome shotgun (WGS) entry which is preliminary data.</text>
</comment>
<dbReference type="Proteomes" id="UP000029921">
    <property type="component" value="Unassembled WGS sequence"/>
</dbReference>
<dbReference type="Pfam" id="PF09140">
    <property type="entry name" value="MipZ"/>
    <property type="match status" value="1"/>
</dbReference>
<dbReference type="EMBL" id="JRPE02000001">
    <property type="protein sequence ID" value="TLD93842.1"/>
    <property type="molecule type" value="Genomic_DNA"/>
</dbReference>
<dbReference type="PANTHER" id="PTHR13696">
    <property type="entry name" value="P-LOOP CONTAINING NUCLEOSIDE TRIPHOSPHATE HYDROLASE"/>
    <property type="match status" value="1"/>
</dbReference>
<evidence type="ECO:0000313" key="1">
    <source>
        <dbReference type="EMBL" id="TLD93842.1"/>
    </source>
</evidence>
<accession>A0A4V6I1W5</accession>
<proteinExistence type="predicted"/>
<gene>
    <name evidence="1" type="ORF">LS74_000380</name>
</gene>
<protein>
    <submittedName>
        <fullName evidence="1">Chromosome partitioning protein ParA</fullName>
    </submittedName>
</protein>
<dbReference type="InterPro" id="IPR027417">
    <property type="entry name" value="P-loop_NTPase"/>
</dbReference>
<dbReference type="Gene3D" id="3.40.50.300">
    <property type="entry name" value="P-loop containing nucleotide triphosphate hydrolases"/>
    <property type="match status" value="1"/>
</dbReference>
<evidence type="ECO:0000313" key="2">
    <source>
        <dbReference type="Proteomes" id="UP000029921"/>
    </source>
</evidence>
<dbReference type="InterPro" id="IPR050678">
    <property type="entry name" value="DNA_Partitioning_ATPase"/>
</dbReference>
<organism evidence="1 2">
    <name type="scientific">Helicobacter magdeburgensis</name>
    <dbReference type="NCBI Taxonomy" id="471858"/>
    <lineage>
        <taxon>Bacteria</taxon>
        <taxon>Pseudomonadati</taxon>
        <taxon>Campylobacterota</taxon>
        <taxon>Epsilonproteobacteria</taxon>
        <taxon>Campylobacterales</taxon>
        <taxon>Helicobacteraceae</taxon>
        <taxon>Helicobacter</taxon>
    </lineage>
</organism>
<dbReference type="PANTHER" id="PTHR13696:SF96">
    <property type="entry name" value="COBQ_COBB_MIND_PARA NUCLEOTIDE BINDING DOMAIN-CONTAINING PROTEIN"/>
    <property type="match status" value="1"/>
</dbReference>
<name>A0A4V6I1W5_9HELI</name>
<dbReference type="AlphaFoldDB" id="A0A4V6I1W5"/>
<reference evidence="1 2" key="1">
    <citation type="journal article" date="2014" name="Genome Announc.">
        <title>Draft genome sequences of eight enterohepatic helicobacter species isolated from both laboratory and wild rodents.</title>
        <authorList>
            <person name="Sheh A."/>
            <person name="Shen Z."/>
            <person name="Fox J.G."/>
        </authorList>
    </citation>
    <scope>NUCLEOTIDE SEQUENCE [LARGE SCALE GENOMIC DNA]</scope>
    <source>
        <strain evidence="1 2">MIT 96-1001</strain>
    </source>
</reference>
<dbReference type="RefSeq" id="WP_034587581.1">
    <property type="nucleotide sequence ID" value="NZ_JRPE02000001.1"/>
</dbReference>
<dbReference type="PIRSF" id="PIRSF009320">
    <property type="entry name" value="Nuc_binding_HP_1000"/>
    <property type="match status" value="1"/>
</dbReference>
<dbReference type="CDD" id="cd02042">
    <property type="entry name" value="ParAB_family"/>
    <property type="match status" value="1"/>
</dbReference>
<dbReference type="InterPro" id="IPR015223">
    <property type="entry name" value="MipZ"/>
</dbReference>
<dbReference type="SUPFAM" id="SSF52540">
    <property type="entry name" value="P-loop containing nucleoside triphosphate hydrolases"/>
    <property type="match status" value="1"/>
</dbReference>
<sequence length="230" mass="25907">MIITIANQKGGSGKSTIAINAATKLLEQSSKVLLLDTDSQKNCEGFTNIRESQEKQDLNLPYFTLSNRSGDITQSLKQSVELYEYIVIDTKGSDCVECRKAMLYADKLVIPTTPNQLDFDVLCEFVERVKEVKDFNSNLEVYVVINKVSPNPFLTKELEDFKEALLDLCKESSLDDIHICENIIYDRIAYKRAISEGLGINEYNDEKAKSGFEAMFKEVLTTSGEKNDSL</sequence>
<keyword evidence="2" id="KW-1185">Reference proteome</keyword>